<comment type="caution">
    <text evidence="2">The sequence shown here is derived from an EMBL/GenBank/DDBJ whole genome shotgun (WGS) entry which is preliminary data.</text>
</comment>
<accession>A0A9N8ZTQ0</accession>
<dbReference type="OrthoDB" id="10263155at2759"/>
<dbReference type="AlphaFoldDB" id="A0A9N8ZTQ0"/>
<feature type="domain" description="MJ1316 RNA cyclic group end recognition" evidence="1">
    <location>
        <begin position="4"/>
        <end position="70"/>
    </location>
</feature>
<evidence type="ECO:0000313" key="3">
    <source>
        <dbReference type="Proteomes" id="UP000789508"/>
    </source>
</evidence>
<sequence length="194" mass="23000">MQRLKPAHEIYNRLLWDTSCVPGGEFVIGYEDRFLGIQEKSREEFEAEEVPFHRIRYFKAIQNNQKLWDREKRIDIITSSYKNPNSSDDSILITSSIIDSEISREKKSKIADASIETNNDANDNNDKPTTIISTKFKKQQIKKKRQAFIEKSKMEARLELEQEKHIEAEHESQRLSKIREVEERIKRFNEIQIK</sequence>
<protein>
    <submittedName>
        <fullName evidence="2">7938_t:CDS:1</fullName>
    </submittedName>
</protein>
<reference evidence="2" key="1">
    <citation type="submission" date="2021-06" db="EMBL/GenBank/DDBJ databases">
        <authorList>
            <person name="Kallberg Y."/>
            <person name="Tangrot J."/>
            <person name="Rosling A."/>
        </authorList>
    </citation>
    <scope>NUCLEOTIDE SEQUENCE</scope>
    <source>
        <strain evidence="2">FL130A</strain>
    </source>
</reference>
<dbReference type="Proteomes" id="UP000789508">
    <property type="component" value="Unassembled WGS sequence"/>
</dbReference>
<dbReference type="InterPro" id="IPR040459">
    <property type="entry name" value="MJ1316"/>
</dbReference>
<gene>
    <name evidence="2" type="ORF">ALEPTO_LOCUS3764</name>
</gene>
<dbReference type="Pfam" id="PF04457">
    <property type="entry name" value="MJ1316"/>
    <property type="match status" value="1"/>
</dbReference>
<keyword evidence="3" id="KW-1185">Reference proteome</keyword>
<dbReference type="EMBL" id="CAJVPS010000752">
    <property type="protein sequence ID" value="CAG8506783.1"/>
    <property type="molecule type" value="Genomic_DNA"/>
</dbReference>
<evidence type="ECO:0000313" key="2">
    <source>
        <dbReference type="EMBL" id="CAG8506783.1"/>
    </source>
</evidence>
<evidence type="ECO:0000259" key="1">
    <source>
        <dbReference type="Pfam" id="PF04457"/>
    </source>
</evidence>
<organism evidence="2 3">
    <name type="scientific">Ambispora leptoticha</name>
    <dbReference type="NCBI Taxonomy" id="144679"/>
    <lineage>
        <taxon>Eukaryota</taxon>
        <taxon>Fungi</taxon>
        <taxon>Fungi incertae sedis</taxon>
        <taxon>Mucoromycota</taxon>
        <taxon>Glomeromycotina</taxon>
        <taxon>Glomeromycetes</taxon>
        <taxon>Archaeosporales</taxon>
        <taxon>Ambisporaceae</taxon>
        <taxon>Ambispora</taxon>
    </lineage>
</organism>
<name>A0A9N8ZTQ0_9GLOM</name>
<proteinExistence type="predicted"/>